<dbReference type="KEGG" id="etr:ETAE_3239"/>
<dbReference type="Proteomes" id="UP000002634">
    <property type="component" value="Chromosome"/>
</dbReference>
<name>A0AAU8PTY2_EDWPI</name>
<sequence length="42" mass="4883">MRLRRLRVKKGIYLGAIKDLNRASLLKFFKNYAIFSGPVRDG</sequence>
<reference evidence="1 2" key="1">
    <citation type="journal article" date="2009" name="PLoS ONE">
        <title>Genome sequence of the versatile fish pathogen Edwardsiella tarda provides insights into its adaptation to broad host ranges and intracellular niches.</title>
        <authorList>
            <person name="Wang Q."/>
            <person name="Yang M."/>
            <person name="Xiao J."/>
            <person name="Wu H."/>
            <person name="Wang X."/>
            <person name="Lv Y."/>
            <person name="Xu L."/>
            <person name="Zheng H."/>
            <person name="Wang S."/>
            <person name="Zhao G."/>
            <person name="Liu Q."/>
            <person name="Zhang Y."/>
        </authorList>
    </citation>
    <scope>NUCLEOTIDE SEQUENCE [LARGE SCALE GENOMIC DNA]</scope>
    <source>
        <strain evidence="2">EIB202 / CCTCC M208068</strain>
    </source>
</reference>
<dbReference type="AlphaFoldDB" id="A0AAU8PTY2"/>
<accession>A0AAU8PTY2</accession>
<keyword evidence="2" id="KW-1185">Reference proteome</keyword>
<evidence type="ECO:0000313" key="1">
    <source>
        <dbReference type="EMBL" id="ACY86070.1"/>
    </source>
</evidence>
<gene>
    <name evidence="1" type="ordered locus">ETAE_3239</name>
</gene>
<evidence type="ECO:0000313" key="2">
    <source>
        <dbReference type="Proteomes" id="UP000002634"/>
    </source>
</evidence>
<protein>
    <submittedName>
        <fullName evidence="1">Uncharacterized protein</fullName>
    </submittedName>
</protein>
<dbReference type="EMBL" id="CP001135">
    <property type="protein sequence ID" value="ACY86070.1"/>
    <property type="molecule type" value="Genomic_DNA"/>
</dbReference>
<proteinExistence type="predicted"/>
<organism evidence="1 2">
    <name type="scientific">Edwardsiella piscicida</name>
    <dbReference type="NCBI Taxonomy" id="1263550"/>
    <lineage>
        <taxon>Bacteria</taxon>
        <taxon>Pseudomonadati</taxon>
        <taxon>Pseudomonadota</taxon>
        <taxon>Gammaproteobacteria</taxon>
        <taxon>Enterobacterales</taxon>
        <taxon>Hafniaceae</taxon>
        <taxon>Edwardsiella</taxon>
    </lineage>
</organism>